<sequence>MSRKTSIHIIPLHLKKTHKERLSFGAYHPSCSVFPSEKHKKSG</sequence>
<dbReference type="EMBL" id="CP010525">
    <property type="protein sequence ID" value="AJO22200.1"/>
    <property type="molecule type" value="Genomic_DNA"/>
</dbReference>
<protein>
    <submittedName>
        <fullName evidence="1">Uncharacterized protein</fullName>
    </submittedName>
</protein>
<proteinExistence type="predicted"/>
<accession>A0AAN0WAW7</accession>
<evidence type="ECO:0000313" key="1">
    <source>
        <dbReference type="EMBL" id="AJO22200.1"/>
    </source>
</evidence>
<evidence type="ECO:0000313" key="2">
    <source>
        <dbReference type="Proteomes" id="UP000032024"/>
    </source>
</evidence>
<dbReference type="AlphaFoldDB" id="A0AAN0WAW7"/>
<keyword evidence="2" id="KW-1185">Reference proteome</keyword>
<organism evidence="1 2">
    <name type="scientific">Heyndrickxia coagulans</name>
    <name type="common">Weizmannia coagulans</name>
    <dbReference type="NCBI Taxonomy" id="1398"/>
    <lineage>
        <taxon>Bacteria</taxon>
        <taxon>Bacillati</taxon>
        <taxon>Bacillota</taxon>
        <taxon>Bacilli</taxon>
        <taxon>Bacillales</taxon>
        <taxon>Bacillaceae</taxon>
        <taxon>Heyndrickxia</taxon>
    </lineage>
</organism>
<reference evidence="2" key="1">
    <citation type="submission" date="2015-01" db="EMBL/GenBank/DDBJ databases">
        <title>Comparative genome analysis of Bacillus coagulans HM-08, Clostridium butyricum HM-68, Bacillus subtilis HM-66 and Bacillus paralicheniformis BL-09.</title>
        <authorList>
            <person name="Zhang H."/>
        </authorList>
    </citation>
    <scope>NUCLEOTIDE SEQUENCE [LARGE SCALE GENOMIC DNA]</scope>
    <source>
        <strain evidence="2">HM-08</strain>
    </source>
</reference>
<gene>
    <name evidence="1" type="ORF">SB48_HM08orf02220</name>
</gene>
<name>A0AAN0WAW7_HEYCO</name>
<dbReference type="Proteomes" id="UP000032024">
    <property type="component" value="Chromosome"/>
</dbReference>